<accession>A0A7R9KGX2</accession>
<evidence type="ECO:0000259" key="1">
    <source>
        <dbReference type="Pfam" id="PF22217"/>
    </source>
</evidence>
<dbReference type="Proteomes" id="UP000759131">
    <property type="component" value="Unassembled WGS sequence"/>
</dbReference>
<name>A0A7R9KGX2_9ACAR</name>
<dbReference type="Pfam" id="PF22217">
    <property type="entry name" value="ACDH-11_C"/>
    <property type="match status" value="1"/>
</dbReference>
<gene>
    <name evidence="2" type="ORF">OSB1V03_LOCUS3182</name>
</gene>
<proteinExistence type="predicted"/>
<keyword evidence="3" id="KW-1185">Reference proteome</keyword>
<evidence type="ECO:0000313" key="3">
    <source>
        <dbReference type="Proteomes" id="UP000759131"/>
    </source>
</evidence>
<feature type="domain" description="Acyl-CoA dehydrogenase 11-like C-terminal" evidence="1">
    <location>
        <begin position="4"/>
        <end position="104"/>
    </location>
</feature>
<sequence length="110" mass="12575">MALNHAVLKEEAIRVQTSIDTIIDIIYNNPNVLDAGSRDFSFTLARLFIATTFLESSCLVGSTDLDEITALRWCKSQDLTPFLTNYGLNYYNKQSIESDYKLVMESYNKY</sequence>
<dbReference type="AlphaFoldDB" id="A0A7R9KGX2"/>
<protein>
    <recommendedName>
        <fullName evidence="1">Acyl-CoA dehydrogenase 11-like C-terminal domain-containing protein</fullName>
    </recommendedName>
</protein>
<organism evidence="2">
    <name type="scientific">Medioppia subpectinata</name>
    <dbReference type="NCBI Taxonomy" id="1979941"/>
    <lineage>
        <taxon>Eukaryota</taxon>
        <taxon>Metazoa</taxon>
        <taxon>Ecdysozoa</taxon>
        <taxon>Arthropoda</taxon>
        <taxon>Chelicerata</taxon>
        <taxon>Arachnida</taxon>
        <taxon>Acari</taxon>
        <taxon>Acariformes</taxon>
        <taxon>Sarcoptiformes</taxon>
        <taxon>Oribatida</taxon>
        <taxon>Brachypylina</taxon>
        <taxon>Oppioidea</taxon>
        <taxon>Oppiidae</taxon>
        <taxon>Medioppia</taxon>
    </lineage>
</organism>
<dbReference type="InterPro" id="IPR053998">
    <property type="entry name" value="ACDH-11_C"/>
</dbReference>
<dbReference type="EMBL" id="OC855825">
    <property type="protein sequence ID" value="CAD7622719.1"/>
    <property type="molecule type" value="Genomic_DNA"/>
</dbReference>
<reference evidence="2" key="1">
    <citation type="submission" date="2020-11" db="EMBL/GenBank/DDBJ databases">
        <authorList>
            <person name="Tran Van P."/>
        </authorList>
    </citation>
    <scope>NUCLEOTIDE SEQUENCE</scope>
</reference>
<evidence type="ECO:0000313" key="2">
    <source>
        <dbReference type="EMBL" id="CAD7622719.1"/>
    </source>
</evidence>
<dbReference type="EMBL" id="CAJPIZ010001250">
    <property type="protein sequence ID" value="CAG2103149.1"/>
    <property type="molecule type" value="Genomic_DNA"/>
</dbReference>